<dbReference type="Pfam" id="PF13207">
    <property type="entry name" value="AAA_17"/>
    <property type="match status" value="1"/>
</dbReference>
<comment type="subcellular location">
    <subcellularLocation>
        <location evidence="1">Cytoplasm</location>
    </subcellularLocation>
</comment>
<name>A0A382DTL8_9ZZZZ</name>
<evidence type="ECO:0008006" key="8">
    <source>
        <dbReference type="Google" id="ProtNLM"/>
    </source>
</evidence>
<evidence type="ECO:0000256" key="2">
    <source>
        <dbReference type="ARBA" id="ARBA00022490"/>
    </source>
</evidence>
<evidence type="ECO:0000256" key="6">
    <source>
        <dbReference type="ARBA" id="ARBA00022840"/>
    </source>
</evidence>
<dbReference type="GO" id="GO:0005737">
    <property type="term" value="C:cytoplasm"/>
    <property type="evidence" value="ECO:0007669"/>
    <property type="project" value="UniProtKB-SubCell"/>
</dbReference>
<evidence type="ECO:0000256" key="3">
    <source>
        <dbReference type="ARBA" id="ARBA00022679"/>
    </source>
</evidence>
<evidence type="ECO:0000256" key="5">
    <source>
        <dbReference type="ARBA" id="ARBA00022777"/>
    </source>
</evidence>
<dbReference type="GO" id="GO:0004017">
    <property type="term" value="F:AMP kinase activity"/>
    <property type="evidence" value="ECO:0007669"/>
    <property type="project" value="InterPro"/>
</dbReference>
<dbReference type="InterPro" id="IPR023477">
    <property type="entry name" value="Adenylate_kinase_AdkA"/>
</dbReference>
<proteinExistence type="inferred from homology"/>
<evidence type="ECO:0000256" key="1">
    <source>
        <dbReference type="ARBA" id="ARBA00004496"/>
    </source>
</evidence>
<accession>A0A382DTL8</accession>
<dbReference type="InterPro" id="IPR027417">
    <property type="entry name" value="P-loop_NTPase"/>
</dbReference>
<dbReference type="GO" id="GO:0005524">
    <property type="term" value="F:ATP binding"/>
    <property type="evidence" value="ECO:0007669"/>
    <property type="project" value="UniProtKB-KW"/>
</dbReference>
<dbReference type="SUPFAM" id="SSF52540">
    <property type="entry name" value="P-loop containing nucleoside triphosphate hydrolases"/>
    <property type="match status" value="1"/>
</dbReference>
<keyword evidence="3" id="KW-0808">Transferase</keyword>
<evidence type="ECO:0000313" key="7">
    <source>
        <dbReference type="EMBL" id="SVB41770.1"/>
    </source>
</evidence>
<keyword evidence="4" id="KW-0547">Nucleotide-binding</keyword>
<dbReference type="HAMAP" id="MF_00234">
    <property type="entry name" value="Adenylate_kinase_AdkA"/>
    <property type="match status" value="1"/>
</dbReference>
<dbReference type="Gene3D" id="3.40.50.300">
    <property type="entry name" value="P-loop containing nucleotide triphosphate hydrolases"/>
    <property type="match status" value="1"/>
</dbReference>
<dbReference type="EMBL" id="UINC01041044">
    <property type="protein sequence ID" value="SVB41770.1"/>
    <property type="molecule type" value="Genomic_DNA"/>
</dbReference>
<keyword evidence="2" id="KW-0963">Cytoplasm</keyword>
<protein>
    <recommendedName>
        <fullName evidence="8">Adenylate kinase</fullName>
    </recommendedName>
</protein>
<evidence type="ECO:0000256" key="4">
    <source>
        <dbReference type="ARBA" id="ARBA00022741"/>
    </source>
</evidence>
<keyword evidence="6" id="KW-0067">ATP-binding</keyword>
<organism evidence="7">
    <name type="scientific">marine metagenome</name>
    <dbReference type="NCBI Taxonomy" id="408172"/>
    <lineage>
        <taxon>unclassified sequences</taxon>
        <taxon>metagenomes</taxon>
        <taxon>ecological metagenomes</taxon>
    </lineage>
</organism>
<keyword evidence="5" id="KW-0418">Kinase</keyword>
<sequence length="178" mass="19405">MSVVIVTGVPGVGKSTVMAAAEEYGYKIVNFGTTMFEEAQKEGVKDRDEMRKLAIEDQQRLQKQAGEKISQMGDVVVDTHASILTPSGYMPGLPEWTARALNADIITLVEATPDEIAGRRNKDASRARDSDDIGLHQSVNREYAAVAAVMTGATVSIVENHDDQIDIAVEQFRRILGK</sequence>
<dbReference type="NCBIfam" id="NF003122">
    <property type="entry name" value="PRK04040.1"/>
    <property type="match status" value="1"/>
</dbReference>
<reference evidence="7" key="1">
    <citation type="submission" date="2018-05" db="EMBL/GenBank/DDBJ databases">
        <authorList>
            <person name="Lanie J.A."/>
            <person name="Ng W.-L."/>
            <person name="Kazmierczak K.M."/>
            <person name="Andrzejewski T.M."/>
            <person name="Davidsen T.M."/>
            <person name="Wayne K.J."/>
            <person name="Tettelin H."/>
            <person name="Glass J.I."/>
            <person name="Rusch D."/>
            <person name="Podicherti R."/>
            <person name="Tsui H.-C.T."/>
            <person name="Winkler M.E."/>
        </authorList>
    </citation>
    <scope>NUCLEOTIDE SEQUENCE</scope>
</reference>
<dbReference type="AlphaFoldDB" id="A0A382DTL8"/>
<gene>
    <name evidence="7" type="ORF">METZ01_LOCUS194624</name>
</gene>